<keyword evidence="1" id="KW-0472">Membrane</keyword>
<accession>A0A4P6UPD3</accession>
<evidence type="ECO:0000313" key="3">
    <source>
        <dbReference type="EMBL" id="QBK05967.1"/>
    </source>
</evidence>
<evidence type="ECO:0000313" key="4">
    <source>
        <dbReference type="Proteomes" id="UP000292939"/>
    </source>
</evidence>
<sequence>MALRLFHVTEFAQSSISPAAQRSSWHPTTVLVLISFWITVAGNLPLWRELARAPEAALAGHGIFSLSLYFGLLCFTSLGLLLTVVNWAPLLKLVITVLLWLTALNTELLWTGQTALLLDAAHLHDNLGTLITHISRRPWWQHLLCLGLLAAVPTLWLWNINIRRVRLSRRFPQNLLMTLFWAMGLAAIWFIGRNSLLPVLQNTRWIDLLSPFNTLLSLVQ</sequence>
<proteinExistence type="predicted"/>
<feature type="domain" description="Phosphoethanolamine transferase N-terminal" evidence="2">
    <location>
        <begin position="77"/>
        <end position="219"/>
    </location>
</feature>
<feature type="transmembrane region" description="Helical" evidence="1">
    <location>
        <begin position="139"/>
        <end position="162"/>
    </location>
</feature>
<feature type="transmembrane region" description="Helical" evidence="1">
    <location>
        <begin position="174"/>
        <end position="192"/>
    </location>
</feature>
<keyword evidence="1" id="KW-1133">Transmembrane helix</keyword>
<organism evidence="3 4">
    <name type="scientific">Hylemonella gracilis</name>
    <dbReference type="NCBI Taxonomy" id="80880"/>
    <lineage>
        <taxon>Bacteria</taxon>
        <taxon>Pseudomonadati</taxon>
        <taxon>Pseudomonadota</taxon>
        <taxon>Betaproteobacteria</taxon>
        <taxon>Burkholderiales</taxon>
        <taxon>Comamonadaceae</taxon>
        <taxon>Hylemonella</taxon>
    </lineage>
</organism>
<evidence type="ECO:0000259" key="2">
    <source>
        <dbReference type="Pfam" id="PF08019"/>
    </source>
</evidence>
<dbReference type="KEGG" id="hgr:DW355_15655"/>
<feature type="transmembrane region" description="Helical" evidence="1">
    <location>
        <begin position="25"/>
        <end position="47"/>
    </location>
</feature>
<dbReference type="Proteomes" id="UP000292939">
    <property type="component" value="Chromosome"/>
</dbReference>
<feature type="transmembrane region" description="Helical" evidence="1">
    <location>
        <begin position="68"/>
        <end position="101"/>
    </location>
</feature>
<dbReference type="RefSeq" id="WP_131281482.1">
    <property type="nucleotide sequence ID" value="NZ_CP031395.1"/>
</dbReference>
<dbReference type="AlphaFoldDB" id="A0A4P6UPD3"/>
<protein>
    <submittedName>
        <fullName evidence="3">DUF1705 domain-containing protein</fullName>
    </submittedName>
</protein>
<reference evidence="3 4" key="1">
    <citation type="submission" date="2018-07" db="EMBL/GenBank/DDBJ databases">
        <title>Exploring interactions and the metabolic potential of the ultra-small soil bacteria Hylemonella gracilis.</title>
        <authorList>
            <person name="Tyc O."/>
            <person name="Kulkarni P."/>
            <person name="Gawehns F."/>
            <person name="Hundscheid M."/>
            <person name="Zweers H."/>
            <person name="Garbeva P."/>
        </authorList>
    </citation>
    <scope>NUCLEOTIDE SEQUENCE [LARGE SCALE GENOMIC DNA]</scope>
    <source>
        <strain evidence="3 4">NS1</strain>
    </source>
</reference>
<dbReference type="InterPro" id="IPR012549">
    <property type="entry name" value="EptA-like_N"/>
</dbReference>
<dbReference type="EMBL" id="CP031395">
    <property type="protein sequence ID" value="QBK05967.1"/>
    <property type="molecule type" value="Genomic_DNA"/>
</dbReference>
<gene>
    <name evidence="3" type="ORF">DW355_15655</name>
</gene>
<dbReference type="GO" id="GO:0016020">
    <property type="term" value="C:membrane"/>
    <property type="evidence" value="ECO:0007669"/>
    <property type="project" value="InterPro"/>
</dbReference>
<name>A0A4P6UPD3_9BURK</name>
<dbReference type="Pfam" id="PF08019">
    <property type="entry name" value="EptA_B_N"/>
    <property type="match status" value="1"/>
</dbReference>
<dbReference type="OrthoDB" id="8904113at2"/>
<keyword evidence="1" id="KW-0812">Transmembrane</keyword>
<evidence type="ECO:0000256" key="1">
    <source>
        <dbReference type="SAM" id="Phobius"/>
    </source>
</evidence>